<dbReference type="Proteomes" id="UP000635477">
    <property type="component" value="Unassembled WGS sequence"/>
</dbReference>
<evidence type="ECO:0000313" key="3">
    <source>
        <dbReference type="Proteomes" id="UP000635477"/>
    </source>
</evidence>
<feature type="chain" id="PRO_5034031140" evidence="1">
    <location>
        <begin position="24"/>
        <end position="230"/>
    </location>
</feature>
<accession>A0A8H4XLD2</accession>
<protein>
    <submittedName>
        <fullName evidence="2">Uncharacterized protein</fullName>
    </submittedName>
</protein>
<reference evidence="2" key="2">
    <citation type="submission" date="2020-05" db="EMBL/GenBank/DDBJ databases">
        <authorList>
            <person name="Kim H.-S."/>
            <person name="Proctor R.H."/>
            <person name="Brown D.W."/>
        </authorList>
    </citation>
    <scope>NUCLEOTIDE SEQUENCE</scope>
    <source>
        <strain evidence="2">NRRL 22465</strain>
    </source>
</reference>
<dbReference type="AlphaFoldDB" id="A0A8H4XLD2"/>
<sequence>MALMSFYLGLAALALLAVLHVHASPAIIVPSNITADERREFNISQRIDADDSDTRERFDAYRVYLSLEPPGWGAGPVCWLSYAEDLDTKQVNITIPADVAPDETQIRISTSLYKKGQSHVNGYSYSIHARLLGANGTWSQRELDGRTISDENKVSCWAFGCVRRCNERYYTGDKTRYNDETSEEKKEACADQCVKDLNPRGSPGSGSANLRPMPSILIASVAVGIVLRIL</sequence>
<dbReference type="OrthoDB" id="5076485at2759"/>
<evidence type="ECO:0000313" key="2">
    <source>
        <dbReference type="EMBL" id="KAF4980016.1"/>
    </source>
</evidence>
<organism evidence="2 3">
    <name type="scientific">Fusarium zealandicum</name>
    <dbReference type="NCBI Taxonomy" id="1053134"/>
    <lineage>
        <taxon>Eukaryota</taxon>
        <taxon>Fungi</taxon>
        <taxon>Dikarya</taxon>
        <taxon>Ascomycota</taxon>
        <taxon>Pezizomycotina</taxon>
        <taxon>Sordariomycetes</taxon>
        <taxon>Hypocreomycetidae</taxon>
        <taxon>Hypocreales</taxon>
        <taxon>Nectriaceae</taxon>
        <taxon>Fusarium</taxon>
        <taxon>Fusarium staphyleae species complex</taxon>
    </lineage>
</organism>
<keyword evidence="3" id="KW-1185">Reference proteome</keyword>
<name>A0A8H4XLD2_9HYPO</name>
<gene>
    <name evidence="2" type="ORF">FZEAL_3878</name>
</gene>
<evidence type="ECO:0000256" key="1">
    <source>
        <dbReference type="SAM" id="SignalP"/>
    </source>
</evidence>
<proteinExistence type="predicted"/>
<feature type="signal peptide" evidence="1">
    <location>
        <begin position="1"/>
        <end position="23"/>
    </location>
</feature>
<dbReference type="EMBL" id="JABEYC010000260">
    <property type="protein sequence ID" value="KAF4980016.1"/>
    <property type="molecule type" value="Genomic_DNA"/>
</dbReference>
<keyword evidence="1" id="KW-0732">Signal</keyword>
<comment type="caution">
    <text evidence="2">The sequence shown here is derived from an EMBL/GenBank/DDBJ whole genome shotgun (WGS) entry which is preliminary data.</text>
</comment>
<reference evidence="2" key="1">
    <citation type="journal article" date="2020" name="BMC Genomics">
        <title>Correction to: Identification and distribution of gene clusters required for synthesis of sphingolipid metabolism inhibitors in diverse species of the filamentous fungus Fusarium.</title>
        <authorList>
            <person name="Kim H.S."/>
            <person name="Lohmar J.M."/>
            <person name="Busman M."/>
            <person name="Brown D.W."/>
            <person name="Naumann T.A."/>
            <person name="Divon H.H."/>
            <person name="Lysoe E."/>
            <person name="Uhlig S."/>
            <person name="Proctor R.H."/>
        </authorList>
    </citation>
    <scope>NUCLEOTIDE SEQUENCE</scope>
    <source>
        <strain evidence="2">NRRL 22465</strain>
    </source>
</reference>